<keyword evidence="3" id="KW-0677">Repeat</keyword>
<feature type="repeat" description="TPR" evidence="6">
    <location>
        <begin position="217"/>
        <end position="250"/>
    </location>
</feature>
<reference evidence="7" key="1">
    <citation type="submission" date="2019-10" db="EMBL/GenBank/DDBJ databases">
        <title>Draft genome sequece of Microseira wollei NIES-4236.</title>
        <authorList>
            <person name="Yamaguchi H."/>
            <person name="Suzuki S."/>
            <person name="Kawachi M."/>
        </authorList>
    </citation>
    <scope>NUCLEOTIDE SEQUENCE</scope>
    <source>
        <strain evidence="7">NIES-4236</strain>
    </source>
</reference>
<evidence type="ECO:0000256" key="3">
    <source>
        <dbReference type="ARBA" id="ARBA00022737"/>
    </source>
</evidence>
<dbReference type="SUPFAM" id="SSF48452">
    <property type="entry name" value="TPR-like"/>
    <property type="match status" value="1"/>
</dbReference>
<sequence length="311" mass="36748">MNIDLTLQEERANLFSDLSGFAKMCLSQDDESEDSFKLLFKVWEKVSGKLWFECYWNDYFRCGNIVLKAARHVNNVKVQAQLLSELGWAYMEGEDFVHAQQYFQESLQKYQLLKEFLKECRLLRYLGVLAHQQKQWETALEYYHQAREILNTKRNQIPIDDKLAFYEAELPNVIGCVYLDLRDFYASYQQFHISLKTYQILLEDYPNMRSRYRYYQANPLLNLGQWHFLQGDYEQARRYYQDCLLLSKEISRNDTMATVLLSLAELAEVEGNKEEAIKLASESERVAGTEITSVRDRAALFKEKLLSKAIF</sequence>
<dbReference type="Pfam" id="PF13424">
    <property type="entry name" value="TPR_12"/>
    <property type="match status" value="1"/>
</dbReference>
<comment type="subcellular location">
    <subcellularLocation>
        <location evidence="1">Cytoplasm</location>
    </subcellularLocation>
</comment>
<dbReference type="InterPro" id="IPR051476">
    <property type="entry name" value="Bac_ResReg_Asp_Phosphatase"/>
</dbReference>
<comment type="similarity">
    <text evidence="5">Belongs to the Rap family.</text>
</comment>
<evidence type="ECO:0000313" key="8">
    <source>
        <dbReference type="Proteomes" id="UP001050975"/>
    </source>
</evidence>
<dbReference type="PROSITE" id="PS50005">
    <property type="entry name" value="TPR"/>
    <property type="match status" value="1"/>
</dbReference>
<evidence type="ECO:0000256" key="6">
    <source>
        <dbReference type="PROSITE-ProRule" id="PRU00339"/>
    </source>
</evidence>
<keyword evidence="4 6" id="KW-0802">TPR repeat</keyword>
<gene>
    <name evidence="7" type="ORF">MiSe_83880</name>
</gene>
<dbReference type="EMBL" id="BLAY01000233">
    <property type="protein sequence ID" value="GET43563.1"/>
    <property type="molecule type" value="Genomic_DNA"/>
</dbReference>
<dbReference type="InterPro" id="IPR019734">
    <property type="entry name" value="TPR_rpt"/>
</dbReference>
<dbReference type="GO" id="GO:0005737">
    <property type="term" value="C:cytoplasm"/>
    <property type="evidence" value="ECO:0007669"/>
    <property type="project" value="UniProtKB-SubCell"/>
</dbReference>
<dbReference type="Proteomes" id="UP001050975">
    <property type="component" value="Unassembled WGS sequence"/>
</dbReference>
<evidence type="ECO:0000256" key="1">
    <source>
        <dbReference type="ARBA" id="ARBA00004496"/>
    </source>
</evidence>
<dbReference type="SMART" id="SM00028">
    <property type="entry name" value="TPR"/>
    <property type="match status" value="4"/>
</dbReference>
<keyword evidence="8" id="KW-1185">Reference proteome</keyword>
<dbReference type="PANTHER" id="PTHR46630">
    <property type="entry name" value="TETRATRICOPEPTIDE REPEAT PROTEIN 29"/>
    <property type="match status" value="1"/>
</dbReference>
<dbReference type="RefSeq" id="WP_226592498.1">
    <property type="nucleotide sequence ID" value="NZ_BLAY01000233.1"/>
</dbReference>
<accession>A0AAV3XMK8</accession>
<dbReference type="PANTHER" id="PTHR46630:SF1">
    <property type="entry name" value="TETRATRICOPEPTIDE REPEAT PROTEIN 29"/>
    <property type="match status" value="1"/>
</dbReference>
<evidence type="ECO:0000256" key="4">
    <source>
        <dbReference type="ARBA" id="ARBA00022803"/>
    </source>
</evidence>
<dbReference type="AlphaFoldDB" id="A0AAV3XMK8"/>
<evidence type="ECO:0000256" key="2">
    <source>
        <dbReference type="ARBA" id="ARBA00022490"/>
    </source>
</evidence>
<protein>
    <submittedName>
        <fullName evidence="7">Tetratricopeptide TPR_2</fullName>
    </submittedName>
</protein>
<comment type="caution">
    <text evidence="7">The sequence shown here is derived from an EMBL/GenBank/DDBJ whole genome shotgun (WGS) entry which is preliminary data.</text>
</comment>
<dbReference type="Gene3D" id="1.25.40.10">
    <property type="entry name" value="Tetratricopeptide repeat domain"/>
    <property type="match status" value="2"/>
</dbReference>
<proteinExistence type="inferred from homology"/>
<organism evidence="7 8">
    <name type="scientific">Microseira wollei NIES-4236</name>
    <dbReference type="NCBI Taxonomy" id="2530354"/>
    <lineage>
        <taxon>Bacteria</taxon>
        <taxon>Bacillati</taxon>
        <taxon>Cyanobacteriota</taxon>
        <taxon>Cyanophyceae</taxon>
        <taxon>Oscillatoriophycideae</taxon>
        <taxon>Aerosakkonematales</taxon>
        <taxon>Aerosakkonemataceae</taxon>
        <taxon>Microseira</taxon>
    </lineage>
</organism>
<dbReference type="InterPro" id="IPR011990">
    <property type="entry name" value="TPR-like_helical_dom_sf"/>
</dbReference>
<evidence type="ECO:0000313" key="7">
    <source>
        <dbReference type="EMBL" id="GET43563.1"/>
    </source>
</evidence>
<evidence type="ECO:0000256" key="5">
    <source>
        <dbReference type="ARBA" id="ARBA00038253"/>
    </source>
</evidence>
<name>A0AAV3XMK8_9CYAN</name>
<keyword evidence="2" id="KW-0963">Cytoplasm</keyword>